<proteinExistence type="predicted"/>
<feature type="region of interest" description="Disordered" evidence="1">
    <location>
        <begin position="170"/>
        <end position="227"/>
    </location>
</feature>
<keyword evidence="4" id="KW-1185">Reference proteome</keyword>
<dbReference type="GeneID" id="89929392"/>
<evidence type="ECO:0000313" key="3">
    <source>
        <dbReference type="EMBL" id="KAK5166515.1"/>
    </source>
</evidence>
<keyword evidence="2" id="KW-1133">Transmembrane helix</keyword>
<dbReference type="EMBL" id="JAVRRT010000013">
    <property type="protein sequence ID" value="KAK5166515.1"/>
    <property type="molecule type" value="Genomic_DNA"/>
</dbReference>
<gene>
    <name evidence="3" type="ORF">LTR77_008058</name>
</gene>
<feature type="transmembrane region" description="Helical" evidence="2">
    <location>
        <begin position="31"/>
        <end position="49"/>
    </location>
</feature>
<evidence type="ECO:0000313" key="4">
    <source>
        <dbReference type="Proteomes" id="UP001337655"/>
    </source>
</evidence>
<accession>A0AAV9P1P4</accession>
<feature type="transmembrane region" description="Helical" evidence="2">
    <location>
        <begin position="135"/>
        <end position="159"/>
    </location>
</feature>
<evidence type="ECO:0000256" key="1">
    <source>
        <dbReference type="SAM" id="MobiDB-lite"/>
    </source>
</evidence>
<evidence type="ECO:0008006" key="5">
    <source>
        <dbReference type="Google" id="ProtNLM"/>
    </source>
</evidence>
<feature type="transmembrane region" description="Helical" evidence="2">
    <location>
        <begin position="92"/>
        <end position="115"/>
    </location>
</feature>
<feature type="transmembrane region" description="Helical" evidence="2">
    <location>
        <begin position="61"/>
        <end position="85"/>
    </location>
</feature>
<reference evidence="3 4" key="1">
    <citation type="submission" date="2023-08" db="EMBL/GenBank/DDBJ databases">
        <title>Black Yeasts Isolated from many extreme environments.</title>
        <authorList>
            <person name="Coleine C."/>
            <person name="Stajich J.E."/>
            <person name="Selbmann L."/>
        </authorList>
    </citation>
    <scope>NUCLEOTIDE SEQUENCE [LARGE SCALE GENOMIC DNA]</scope>
    <source>
        <strain evidence="3 4">CCFEE 5935</strain>
    </source>
</reference>
<feature type="region of interest" description="Disordered" evidence="1">
    <location>
        <begin position="1"/>
        <end position="20"/>
    </location>
</feature>
<sequence length="227" mass="25513">MASSTTMLLPDRLSKSTSPGRESRFLDLRTILLLLKVVFAVVVTALYGIDLHRATETSKRAQASWIFAEVVAALSMLTCAFHCVIKLKSMAWVFWNFVLFIFWTSLFGFFASLYLSPTKSNEEYSLTSSVDRMLAAVWIDLVNMLLWLVTFVQGVAWCCTGLRRSKETEGQASQMTGVESRRPSSVDEDEKSIGFAKSGKQDEALAEGERDTKRTTFLPSYSQTVER</sequence>
<organism evidence="3 4">
    <name type="scientific">Saxophila tyrrhenica</name>
    <dbReference type="NCBI Taxonomy" id="1690608"/>
    <lineage>
        <taxon>Eukaryota</taxon>
        <taxon>Fungi</taxon>
        <taxon>Dikarya</taxon>
        <taxon>Ascomycota</taxon>
        <taxon>Pezizomycotina</taxon>
        <taxon>Dothideomycetes</taxon>
        <taxon>Dothideomycetidae</taxon>
        <taxon>Mycosphaerellales</taxon>
        <taxon>Extremaceae</taxon>
        <taxon>Saxophila</taxon>
    </lineage>
</organism>
<keyword evidence="2" id="KW-0472">Membrane</keyword>
<dbReference type="PANTHER" id="PTHR42083">
    <property type="entry name" value="MARVEL DOMAIN-CONTAINING PROTEIN"/>
    <property type="match status" value="1"/>
</dbReference>
<dbReference type="RefSeq" id="XP_064656397.1">
    <property type="nucleotide sequence ID" value="XM_064805292.1"/>
</dbReference>
<feature type="compositionally biased region" description="Basic and acidic residues" evidence="1">
    <location>
        <begin position="199"/>
        <end position="214"/>
    </location>
</feature>
<keyword evidence="2" id="KW-0812">Transmembrane</keyword>
<feature type="compositionally biased region" description="Polar residues" evidence="1">
    <location>
        <begin position="215"/>
        <end position="227"/>
    </location>
</feature>
<dbReference type="Proteomes" id="UP001337655">
    <property type="component" value="Unassembled WGS sequence"/>
</dbReference>
<protein>
    <recommendedName>
        <fullName evidence="5">MARVEL domain-containing protein</fullName>
    </recommendedName>
</protein>
<name>A0AAV9P1P4_9PEZI</name>
<comment type="caution">
    <text evidence="3">The sequence shown here is derived from an EMBL/GenBank/DDBJ whole genome shotgun (WGS) entry which is preliminary data.</text>
</comment>
<dbReference type="PANTHER" id="PTHR42083:SF1">
    <property type="entry name" value="MARVEL DOMAIN-CONTAINING PROTEIN"/>
    <property type="match status" value="1"/>
</dbReference>
<dbReference type="AlphaFoldDB" id="A0AAV9P1P4"/>
<evidence type="ECO:0000256" key="2">
    <source>
        <dbReference type="SAM" id="Phobius"/>
    </source>
</evidence>